<dbReference type="Proteomes" id="UP000199504">
    <property type="component" value="Unassembled WGS sequence"/>
</dbReference>
<keyword evidence="3" id="KW-1185">Reference proteome</keyword>
<dbReference type="AlphaFoldDB" id="A0A1C4WZB1"/>
<dbReference type="STRING" id="262898.GA0070564_102608"/>
<dbReference type="RefSeq" id="WP_091606405.1">
    <property type="nucleotide sequence ID" value="NZ_FMCX01000002.1"/>
</dbReference>
<name>A0A1C4WZB1_9ACTN</name>
<dbReference type="EMBL" id="FMCX01000002">
    <property type="protein sequence ID" value="SCF01528.1"/>
    <property type="molecule type" value="Genomic_DNA"/>
</dbReference>
<dbReference type="InterPro" id="IPR000668">
    <property type="entry name" value="Peptidase_C1A_C"/>
</dbReference>
<reference evidence="3" key="1">
    <citation type="submission" date="2016-06" db="EMBL/GenBank/DDBJ databases">
        <authorList>
            <person name="Varghese N."/>
            <person name="Submissions Spin"/>
        </authorList>
    </citation>
    <scope>NUCLEOTIDE SEQUENCE [LARGE SCALE GENOMIC DNA]</scope>
    <source>
        <strain evidence="3">DSM 44830</strain>
    </source>
</reference>
<dbReference type="OrthoDB" id="5289073at2"/>
<keyword evidence="2" id="KW-0378">Hydrolase</keyword>
<protein>
    <submittedName>
        <fullName evidence="2">Papain family cysteine protease</fullName>
    </submittedName>
</protein>
<proteinExistence type="predicted"/>
<dbReference type="Gene3D" id="3.90.70.10">
    <property type="entry name" value="Cysteine proteinases"/>
    <property type="match status" value="1"/>
</dbReference>
<sequence>MKLDRRLVQDPPERSASEVVGPRLLGRVYRPDPRDWSLSQLMEIAEPPEEIRQRTIEQVLSETTYFTDWRAYLVFWRWLKKQAGGTPPAPGPTPAGDAAPAWQLPIQLDQGDTGHCVGFGWSGWIDATPVPGEYQNGDAHALYYECKVVDGEPRAENGSTVRSGALALRSRGRLAAFAFAGSLAEIDRWIDAQGSVVVGTNWTDDMFHPDADGYVKPTGKVAGGHCYVMLDRLDEEQAYLFQNSWGTGWGQHGRFKIKCTDFEGLLSADGEACCAAELPH</sequence>
<evidence type="ECO:0000313" key="2">
    <source>
        <dbReference type="EMBL" id="SCF01528.1"/>
    </source>
</evidence>
<keyword evidence="2" id="KW-0645">Protease</keyword>
<feature type="domain" description="Peptidase C1A papain C-terminal" evidence="1">
    <location>
        <begin position="184"/>
        <end position="258"/>
    </location>
</feature>
<dbReference type="InterPro" id="IPR038765">
    <property type="entry name" value="Papain-like_cys_pep_sf"/>
</dbReference>
<dbReference type="GO" id="GO:0008234">
    <property type="term" value="F:cysteine-type peptidase activity"/>
    <property type="evidence" value="ECO:0007669"/>
    <property type="project" value="InterPro"/>
</dbReference>
<dbReference type="Pfam" id="PF00112">
    <property type="entry name" value="Peptidase_C1"/>
    <property type="match status" value="1"/>
</dbReference>
<accession>A0A1C4WZB1</accession>
<gene>
    <name evidence="2" type="ORF">GA0070564_102608</name>
</gene>
<evidence type="ECO:0000313" key="3">
    <source>
        <dbReference type="Proteomes" id="UP000199504"/>
    </source>
</evidence>
<dbReference type="GO" id="GO:0006508">
    <property type="term" value="P:proteolysis"/>
    <property type="evidence" value="ECO:0007669"/>
    <property type="project" value="UniProtKB-KW"/>
</dbReference>
<dbReference type="SUPFAM" id="SSF54001">
    <property type="entry name" value="Cysteine proteinases"/>
    <property type="match status" value="1"/>
</dbReference>
<organism evidence="2 3">
    <name type="scientific">Micromonospora mirobrigensis</name>
    <dbReference type="NCBI Taxonomy" id="262898"/>
    <lineage>
        <taxon>Bacteria</taxon>
        <taxon>Bacillati</taxon>
        <taxon>Actinomycetota</taxon>
        <taxon>Actinomycetes</taxon>
        <taxon>Micromonosporales</taxon>
        <taxon>Micromonosporaceae</taxon>
        <taxon>Micromonospora</taxon>
    </lineage>
</organism>
<evidence type="ECO:0000259" key="1">
    <source>
        <dbReference type="Pfam" id="PF00112"/>
    </source>
</evidence>